<feature type="region of interest" description="Disordered" evidence="6">
    <location>
        <begin position="259"/>
        <end position="289"/>
    </location>
</feature>
<dbReference type="Proteomes" id="UP001633002">
    <property type="component" value="Unassembled WGS sequence"/>
</dbReference>
<dbReference type="InterPro" id="IPR038765">
    <property type="entry name" value="Papain-like_cys_pep_sf"/>
</dbReference>
<evidence type="ECO:0000313" key="9">
    <source>
        <dbReference type="Proteomes" id="UP001633002"/>
    </source>
</evidence>
<feature type="compositionally biased region" description="Polar residues" evidence="6">
    <location>
        <begin position="268"/>
        <end position="287"/>
    </location>
</feature>
<feature type="coiled-coil region" evidence="5">
    <location>
        <begin position="321"/>
        <end position="362"/>
    </location>
</feature>
<dbReference type="Pfam" id="PF02902">
    <property type="entry name" value="Peptidase_C48"/>
    <property type="match status" value="1"/>
</dbReference>
<organism evidence="8 9">
    <name type="scientific">Riccia sorocarpa</name>
    <dbReference type="NCBI Taxonomy" id="122646"/>
    <lineage>
        <taxon>Eukaryota</taxon>
        <taxon>Viridiplantae</taxon>
        <taxon>Streptophyta</taxon>
        <taxon>Embryophyta</taxon>
        <taxon>Marchantiophyta</taxon>
        <taxon>Marchantiopsida</taxon>
        <taxon>Marchantiidae</taxon>
        <taxon>Marchantiales</taxon>
        <taxon>Ricciaceae</taxon>
        <taxon>Riccia</taxon>
    </lineage>
</organism>
<sequence length="998" mass="111153">MVWTHLGAKLAREQMSEAAMLEFDPAAIGRVLASSANAGQQEEEEEEASSPKRKKAIPEVQAPVPQAVDAPSADETSLIPPNGVPGEVCLGIRVNVEEFKKDFSSGDRLHGVKVDWSTVDLSQATNTVSYEREMAARRELFRMRVRMDGRLVETMDPDEMEKSQKGKRPRKRKRRLASEKADGVPSTDNSLPQETPPVRVNPSAPANTSGVATGVTCAMIAAMKSVVERTQKGKEKVSEAPADLEDVRMGKTALSLSRADQYKEPTIGSPTGQTSGRGSNQPVTSENPVDGRICSIGVLEESASNLATNTMSHITLVLEEHKRVRRLHAELEERLAEIEKKNLALNNKAHTLEAEKQRMTDRVALMSRPDLYELLEAKLDGFQLANHAGVVGNFENLTLTLTRKWTAIPGLNLDRFEQCPDEYPDFASYAEKWNGWKEHCSLCTSSLGFLPSINTGVCQHNFHFTCFWKYASTRRLCPICRTALPDATYEFFCTIFVPQGTDSINPNTGETVTMVEDVERKELVGGRGHHVTRNEVDVVSTSEHKCFAFIEVNMALKLWVAENALRGVSFVKGHRTLECQIDRNGIEEAYSIICESLKNAAQNHPDPIQYYEHMRGIFDSYVNPDGDPDVHPVVMGLDADDFSVDKLLGPQELQEPPARRDIDGADFEDDLSKRERIRLQSDIIAMRDVLPPITRSARTRLDYDALAGLSYVPPPADVEEVISVGEDISAGAPAEKEAIMDLVLHTGDTPTNAPTGCIADVVNLEEDDGMKSPPPPQMIPVRNIELVDLSEYMDSPEENRSLRRGWPTHSSLTKADIQSGCLPNQYMRGDYEKSKFSLEKLKPITRLRNSICPDLRDGDLLTGMSAWICIPVHGKQHWSLAIIRLIGNQCRLCHLDSHMGIHETSKIFHVLKTFVAHTLPIDTNQIVEDIFEIDEQRNEYTCGFHVLQMLAGAGKKELALDRCYMVERLQSIAKLDQVTSFEIMMLSYLEGKLKIVPS</sequence>
<dbReference type="InterPro" id="IPR001841">
    <property type="entry name" value="Znf_RING"/>
</dbReference>
<keyword evidence="4" id="KW-0862">Zinc</keyword>
<proteinExistence type="inferred from homology"/>
<dbReference type="SUPFAM" id="SSF57850">
    <property type="entry name" value="RING/U-box"/>
    <property type="match status" value="1"/>
</dbReference>
<dbReference type="AlphaFoldDB" id="A0ABD3H417"/>
<dbReference type="SUPFAM" id="SSF54001">
    <property type="entry name" value="Cysteine proteinases"/>
    <property type="match status" value="1"/>
</dbReference>
<keyword evidence="2" id="KW-0645">Protease</keyword>
<evidence type="ECO:0000256" key="2">
    <source>
        <dbReference type="ARBA" id="ARBA00022670"/>
    </source>
</evidence>
<evidence type="ECO:0000259" key="7">
    <source>
        <dbReference type="PROSITE" id="PS50089"/>
    </source>
</evidence>
<comment type="caution">
    <text evidence="8">The sequence shown here is derived from an EMBL/GenBank/DDBJ whole genome shotgun (WGS) entry which is preliminary data.</text>
</comment>
<dbReference type="GO" id="GO:0008270">
    <property type="term" value="F:zinc ion binding"/>
    <property type="evidence" value="ECO:0007669"/>
    <property type="project" value="UniProtKB-KW"/>
</dbReference>
<dbReference type="InterPro" id="IPR013083">
    <property type="entry name" value="Znf_RING/FYVE/PHD"/>
</dbReference>
<dbReference type="GO" id="GO:0008233">
    <property type="term" value="F:peptidase activity"/>
    <property type="evidence" value="ECO:0007669"/>
    <property type="project" value="UniProtKB-KW"/>
</dbReference>
<keyword evidence="9" id="KW-1185">Reference proteome</keyword>
<accession>A0ABD3H417</accession>
<dbReference type="Gene3D" id="3.30.40.10">
    <property type="entry name" value="Zinc/RING finger domain, C3HC4 (zinc finger)"/>
    <property type="match status" value="1"/>
</dbReference>
<dbReference type="EMBL" id="JBJQOH010000006">
    <property type="protein sequence ID" value="KAL3685207.1"/>
    <property type="molecule type" value="Genomic_DNA"/>
</dbReference>
<dbReference type="PROSITE" id="PS50089">
    <property type="entry name" value="ZF_RING_2"/>
    <property type="match status" value="1"/>
</dbReference>
<keyword evidence="4" id="KW-0863">Zinc-finger</keyword>
<dbReference type="GO" id="GO:0006508">
    <property type="term" value="P:proteolysis"/>
    <property type="evidence" value="ECO:0007669"/>
    <property type="project" value="UniProtKB-KW"/>
</dbReference>
<feature type="region of interest" description="Disordered" evidence="6">
    <location>
        <begin position="34"/>
        <end position="80"/>
    </location>
</feature>
<gene>
    <name evidence="8" type="ORF">R1sor_003229</name>
</gene>
<keyword evidence="4" id="KW-0479">Metal-binding</keyword>
<evidence type="ECO:0000256" key="3">
    <source>
        <dbReference type="ARBA" id="ARBA00022801"/>
    </source>
</evidence>
<evidence type="ECO:0000256" key="4">
    <source>
        <dbReference type="PROSITE-ProRule" id="PRU00175"/>
    </source>
</evidence>
<reference evidence="8 9" key="1">
    <citation type="submission" date="2024-09" db="EMBL/GenBank/DDBJ databases">
        <title>Chromosome-scale assembly of Riccia sorocarpa.</title>
        <authorList>
            <person name="Paukszto L."/>
        </authorList>
    </citation>
    <scope>NUCLEOTIDE SEQUENCE [LARGE SCALE GENOMIC DNA]</scope>
    <source>
        <strain evidence="8">LP-2024</strain>
        <tissue evidence="8">Aerial parts of the thallus</tissue>
    </source>
</reference>
<protein>
    <recommendedName>
        <fullName evidence="7">RING-type domain-containing protein</fullName>
    </recommendedName>
</protein>
<evidence type="ECO:0000256" key="1">
    <source>
        <dbReference type="ARBA" id="ARBA00005234"/>
    </source>
</evidence>
<keyword evidence="5" id="KW-0175">Coiled coil</keyword>
<evidence type="ECO:0000256" key="5">
    <source>
        <dbReference type="SAM" id="Coils"/>
    </source>
</evidence>
<comment type="similarity">
    <text evidence="1">Belongs to the peptidase C48 family.</text>
</comment>
<dbReference type="Gene3D" id="3.40.395.10">
    <property type="entry name" value="Adenoviral Proteinase, Chain A"/>
    <property type="match status" value="1"/>
</dbReference>
<dbReference type="SMART" id="SM00184">
    <property type="entry name" value="RING"/>
    <property type="match status" value="1"/>
</dbReference>
<evidence type="ECO:0000256" key="6">
    <source>
        <dbReference type="SAM" id="MobiDB-lite"/>
    </source>
</evidence>
<dbReference type="InterPro" id="IPR003653">
    <property type="entry name" value="Peptidase_C48_C"/>
</dbReference>
<name>A0ABD3H417_9MARC</name>
<feature type="compositionally biased region" description="Basic residues" evidence="6">
    <location>
        <begin position="165"/>
        <end position="175"/>
    </location>
</feature>
<feature type="domain" description="RING-type" evidence="7">
    <location>
        <begin position="440"/>
        <end position="481"/>
    </location>
</feature>
<evidence type="ECO:0000313" key="8">
    <source>
        <dbReference type="EMBL" id="KAL3685207.1"/>
    </source>
</evidence>
<feature type="region of interest" description="Disordered" evidence="6">
    <location>
        <begin position="153"/>
        <end position="210"/>
    </location>
</feature>
<keyword evidence="3" id="KW-0378">Hydrolase</keyword>